<keyword evidence="2" id="KW-1185">Reference proteome</keyword>
<dbReference type="Pfam" id="PF11251">
    <property type="entry name" value="DUF3050"/>
    <property type="match status" value="1"/>
</dbReference>
<dbReference type="InterPro" id="IPR024423">
    <property type="entry name" value="DUF3050"/>
</dbReference>
<protein>
    <recommendedName>
        <fullName evidence="3">DUF3050 domain-containing protein</fullName>
    </recommendedName>
</protein>
<dbReference type="Proteomes" id="UP001258315">
    <property type="component" value="Unassembled WGS sequence"/>
</dbReference>
<evidence type="ECO:0000313" key="2">
    <source>
        <dbReference type="Proteomes" id="UP001258315"/>
    </source>
</evidence>
<evidence type="ECO:0008006" key="3">
    <source>
        <dbReference type="Google" id="ProtNLM"/>
    </source>
</evidence>
<dbReference type="EMBL" id="JAVLVU010000001">
    <property type="protein sequence ID" value="MDT3404853.1"/>
    <property type="molecule type" value="Genomic_DNA"/>
</dbReference>
<organism evidence="1 2">
    <name type="scientific">Mucilaginibacter terrae</name>
    <dbReference type="NCBI Taxonomy" id="1955052"/>
    <lineage>
        <taxon>Bacteria</taxon>
        <taxon>Pseudomonadati</taxon>
        <taxon>Bacteroidota</taxon>
        <taxon>Sphingobacteriia</taxon>
        <taxon>Sphingobacteriales</taxon>
        <taxon>Sphingobacteriaceae</taxon>
        <taxon>Mucilaginibacter</taxon>
    </lineage>
</organism>
<sequence>MANFYRYIMAFLNPRIAQLKQQIEPLRAQLIGHQLYQHIQTLDDLNAFMEHHAFAVWDFMSLLKALQQKLTCTNVPWMPVGNANTRYLINEIVTGEESDVDEQGNRTSHFELYLRAMQQAGGEAHAIKALFNELQNGKNIDEALIIADIPQAARSFVQHTFEVIDTNEPHIQAAVFTFGREDLIPDMFISMVKEISSQFPGKVDLLLYYLERHIEVDGDHHSQLAYQMTAELCGEDETKWTEATQAVKSALQARIALWDGILESIKVGVE</sequence>
<comment type="caution">
    <text evidence="1">The sequence shown here is derived from an EMBL/GenBank/DDBJ whole genome shotgun (WGS) entry which is preliminary data.</text>
</comment>
<accession>A0ABU3GYK2</accession>
<proteinExistence type="predicted"/>
<dbReference type="Gene3D" id="1.20.910.10">
    <property type="entry name" value="Heme oxygenase-like"/>
    <property type="match status" value="1"/>
</dbReference>
<evidence type="ECO:0000313" key="1">
    <source>
        <dbReference type="EMBL" id="MDT3404853.1"/>
    </source>
</evidence>
<name>A0ABU3GYK2_9SPHI</name>
<dbReference type="SUPFAM" id="SSF48613">
    <property type="entry name" value="Heme oxygenase-like"/>
    <property type="match status" value="1"/>
</dbReference>
<reference evidence="2" key="1">
    <citation type="submission" date="2023-07" db="EMBL/GenBank/DDBJ databases">
        <title>Functional and genomic diversity of the sorghum phyllosphere microbiome.</title>
        <authorList>
            <person name="Shade A."/>
        </authorList>
    </citation>
    <scope>NUCLEOTIDE SEQUENCE [LARGE SCALE GENOMIC DNA]</scope>
    <source>
        <strain evidence="2">SORGH_AS_0422</strain>
    </source>
</reference>
<dbReference type="InterPro" id="IPR016084">
    <property type="entry name" value="Haem_Oase-like_multi-hlx"/>
</dbReference>
<gene>
    <name evidence="1" type="ORF">QE417_003925</name>
</gene>